<dbReference type="EMBL" id="MU858113">
    <property type="protein sequence ID" value="KAK4213190.1"/>
    <property type="molecule type" value="Genomic_DNA"/>
</dbReference>
<proteinExistence type="predicted"/>
<organism evidence="2 3">
    <name type="scientific">Rhypophila decipiens</name>
    <dbReference type="NCBI Taxonomy" id="261697"/>
    <lineage>
        <taxon>Eukaryota</taxon>
        <taxon>Fungi</taxon>
        <taxon>Dikarya</taxon>
        <taxon>Ascomycota</taxon>
        <taxon>Pezizomycotina</taxon>
        <taxon>Sordariomycetes</taxon>
        <taxon>Sordariomycetidae</taxon>
        <taxon>Sordariales</taxon>
        <taxon>Naviculisporaceae</taxon>
        <taxon>Rhypophila</taxon>
    </lineage>
</organism>
<evidence type="ECO:0008006" key="4">
    <source>
        <dbReference type="Google" id="ProtNLM"/>
    </source>
</evidence>
<protein>
    <recommendedName>
        <fullName evidence="4">Secreted protein</fullName>
    </recommendedName>
</protein>
<sequence length="97" mass="10690">MSSRDTPFHRGLFHKIFLLFVGLVLPGRDHAIVSQKHQLTIVFTGPTLQVHGNHFPALWTLFPSSKPFGTPSCASLTPSRTRNISNIAQNNGIRSGL</sequence>
<evidence type="ECO:0000256" key="1">
    <source>
        <dbReference type="SAM" id="SignalP"/>
    </source>
</evidence>
<dbReference type="Proteomes" id="UP001301769">
    <property type="component" value="Unassembled WGS sequence"/>
</dbReference>
<reference evidence="2" key="2">
    <citation type="submission" date="2023-05" db="EMBL/GenBank/DDBJ databases">
        <authorList>
            <consortium name="Lawrence Berkeley National Laboratory"/>
            <person name="Steindorff A."/>
            <person name="Hensen N."/>
            <person name="Bonometti L."/>
            <person name="Westerberg I."/>
            <person name="Brannstrom I.O."/>
            <person name="Guillou S."/>
            <person name="Cros-Aarteil S."/>
            <person name="Calhoun S."/>
            <person name="Haridas S."/>
            <person name="Kuo A."/>
            <person name="Mondo S."/>
            <person name="Pangilinan J."/>
            <person name="Riley R."/>
            <person name="Labutti K."/>
            <person name="Andreopoulos B."/>
            <person name="Lipzen A."/>
            <person name="Chen C."/>
            <person name="Yanf M."/>
            <person name="Daum C."/>
            <person name="Ng V."/>
            <person name="Clum A."/>
            <person name="Ohm R."/>
            <person name="Martin F."/>
            <person name="Silar P."/>
            <person name="Natvig D."/>
            <person name="Lalanne C."/>
            <person name="Gautier V."/>
            <person name="Ament-Velasquez S.L."/>
            <person name="Kruys A."/>
            <person name="Hutchinson M.I."/>
            <person name="Powell A.J."/>
            <person name="Barry K."/>
            <person name="Miller A.N."/>
            <person name="Grigoriev I.V."/>
            <person name="Debuchy R."/>
            <person name="Gladieux P."/>
            <person name="Thoren M.H."/>
            <person name="Johannesson H."/>
        </authorList>
    </citation>
    <scope>NUCLEOTIDE SEQUENCE</scope>
    <source>
        <strain evidence="2">PSN293</strain>
    </source>
</reference>
<evidence type="ECO:0000313" key="2">
    <source>
        <dbReference type="EMBL" id="KAK4213190.1"/>
    </source>
</evidence>
<keyword evidence="1" id="KW-0732">Signal</keyword>
<feature type="chain" id="PRO_5042816458" description="Secreted protein" evidence="1">
    <location>
        <begin position="32"/>
        <end position="97"/>
    </location>
</feature>
<name>A0AAN7B9N6_9PEZI</name>
<accession>A0AAN7B9N6</accession>
<gene>
    <name evidence="2" type="ORF">QBC37DRAFT_423503</name>
</gene>
<comment type="caution">
    <text evidence="2">The sequence shown here is derived from an EMBL/GenBank/DDBJ whole genome shotgun (WGS) entry which is preliminary data.</text>
</comment>
<feature type="signal peptide" evidence="1">
    <location>
        <begin position="1"/>
        <end position="31"/>
    </location>
</feature>
<dbReference type="AlphaFoldDB" id="A0AAN7B9N6"/>
<reference evidence="2" key="1">
    <citation type="journal article" date="2023" name="Mol. Phylogenet. Evol.">
        <title>Genome-scale phylogeny and comparative genomics of the fungal order Sordariales.</title>
        <authorList>
            <person name="Hensen N."/>
            <person name="Bonometti L."/>
            <person name="Westerberg I."/>
            <person name="Brannstrom I.O."/>
            <person name="Guillou S."/>
            <person name="Cros-Aarteil S."/>
            <person name="Calhoun S."/>
            <person name="Haridas S."/>
            <person name="Kuo A."/>
            <person name="Mondo S."/>
            <person name="Pangilinan J."/>
            <person name="Riley R."/>
            <person name="LaButti K."/>
            <person name="Andreopoulos B."/>
            <person name="Lipzen A."/>
            <person name="Chen C."/>
            <person name="Yan M."/>
            <person name="Daum C."/>
            <person name="Ng V."/>
            <person name="Clum A."/>
            <person name="Steindorff A."/>
            <person name="Ohm R.A."/>
            <person name="Martin F."/>
            <person name="Silar P."/>
            <person name="Natvig D.O."/>
            <person name="Lalanne C."/>
            <person name="Gautier V."/>
            <person name="Ament-Velasquez S.L."/>
            <person name="Kruys A."/>
            <person name="Hutchinson M.I."/>
            <person name="Powell A.J."/>
            <person name="Barry K."/>
            <person name="Miller A.N."/>
            <person name="Grigoriev I.V."/>
            <person name="Debuchy R."/>
            <person name="Gladieux P."/>
            <person name="Hiltunen Thoren M."/>
            <person name="Johannesson H."/>
        </authorList>
    </citation>
    <scope>NUCLEOTIDE SEQUENCE</scope>
    <source>
        <strain evidence="2">PSN293</strain>
    </source>
</reference>
<evidence type="ECO:0000313" key="3">
    <source>
        <dbReference type="Proteomes" id="UP001301769"/>
    </source>
</evidence>
<keyword evidence="3" id="KW-1185">Reference proteome</keyword>